<reference evidence="1" key="1">
    <citation type="submission" date="2018-01" db="EMBL/GenBank/DDBJ databases">
        <title>An insight into the sialome of Amazonian anophelines.</title>
        <authorList>
            <person name="Ribeiro J.M."/>
            <person name="Scarpassa V."/>
            <person name="Calvo E."/>
        </authorList>
    </citation>
    <scope>NUCLEOTIDE SEQUENCE</scope>
</reference>
<dbReference type="AlphaFoldDB" id="A0A2M4D2U3"/>
<accession>A0A2M4D2U3</accession>
<organism evidence="1">
    <name type="scientific">Anopheles darlingi</name>
    <name type="common">Mosquito</name>
    <dbReference type="NCBI Taxonomy" id="43151"/>
    <lineage>
        <taxon>Eukaryota</taxon>
        <taxon>Metazoa</taxon>
        <taxon>Ecdysozoa</taxon>
        <taxon>Arthropoda</taxon>
        <taxon>Hexapoda</taxon>
        <taxon>Insecta</taxon>
        <taxon>Pterygota</taxon>
        <taxon>Neoptera</taxon>
        <taxon>Endopterygota</taxon>
        <taxon>Diptera</taxon>
        <taxon>Nematocera</taxon>
        <taxon>Culicoidea</taxon>
        <taxon>Culicidae</taxon>
        <taxon>Anophelinae</taxon>
        <taxon>Anopheles</taxon>
    </lineage>
</organism>
<evidence type="ECO:0000313" key="1">
    <source>
        <dbReference type="EMBL" id="MBW71821.1"/>
    </source>
</evidence>
<protein>
    <submittedName>
        <fullName evidence="1">Putative secreted protein</fullName>
    </submittedName>
</protein>
<proteinExistence type="predicted"/>
<name>A0A2M4D2U3_ANODA</name>
<dbReference type="EMBL" id="GGFL01007643">
    <property type="protein sequence ID" value="MBW71821.1"/>
    <property type="molecule type" value="Transcribed_RNA"/>
</dbReference>
<sequence>MIVRFFPELTIPIRCVLLSVCVRVCCSLGLLTVPPSRVLLTGWGNGKRNVFPMWVFFCFRKFARREGRGKTGNTI</sequence>